<dbReference type="GO" id="GO:0016758">
    <property type="term" value="F:hexosyltransferase activity"/>
    <property type="evidence" value="ECO:0007669"/>
    <property type="project" value="InterPro"/>
</dbReference>
<sequence length="501" mass="54304">MAAFLWWLFNAEATIPNNDVWGARPPLDFVIYHKAGHGVARGHNLYDGPVLRFLPFTYPPFAGALFSLMSRWPVVTAAALWQMFSFLALVGVVFAVLVERKVKLNAPVVAIGLGLSLAALALDAVRGTFFFGQINLFLMLLVAVDLLPKWRPWAGVGVGLAAGIKLTPAFMGLNFLIERNWRAAVVSVLTFLGTVWIGFQFVPDAKRFWTESVFQSQRIGEESNPGAQSIKAVLFREFGGVSTFTWLLIVVVLVALCIAGLLRSMKLGNRSFAMALSGITAAIVSPFSWFHHWVWLVPLGVCIVCLVNEKCVQFRERKNLHGVRGWVVAQLGALLAIVSLGVLMIPYYSKELYGKIGWTHQSMSTNAWWRQSFMLGGLVLVIGYGLWSLGWFARDRRAARRSSAGAWGAAAGEKPAEDEGEKGAGKRVEAEPGRVGAESVGDVDGGVAGEAERETAGDAEQKSAGDADTEEPEASEAKTAGSAVAAKTRMKKQGSGRSEDG</sequence>
<keyword evidence="3" id="KW-0808">Transferase</keyword>
<proteinExistence type="inferred from homology"/>
<evidence type="ECO:0000256" key="3">
    <source>
        <dbReference type="ARBA" id="ARBA00022679"/>
    </source>
</evidence>
<feature type="transmembrane region" description="Helical" evidence="9">
    <location>
        <begin position="183"/>
        <end position="202"/>
    </location>
</feature>
<feature type="region of interest" description="Disordered" evidence="8">
    <location>
        <begin position="405"/>
        <end position="501"/>
    </location>
</feature>
<dbReference type="InterPro" id="IPR018584">
    <property type="entry name" value="GT87"/>
</dbReference>
<feature type="transmembrane region" description="Helical" evidence="9">
    <location>
        <begin position="80"/>
        <end position="98"/>
    </location>
</feature>
<gene>
    <name evidence="10" type="ORF">DLJ54_03520</name>
</gene>
<feature type="transmembrane region" description="Helical" evidence="9">
    <location>
        <begin position="244"/>
        <end position="262"/>
    </location>
</feature>
<feature type="transmembrane region" description="Helical" evidence="9">
    <location>
        <begin position="295"/>
        <end position="314"/>
    </location>
</feature>
<reference evidence="10 11" key="1">
    <citation type="journal article" date="2018" name="Syst. Appl. Microbiol.">
        <title>Corynebacterium heidelbergense sp. nov., isolated from the preen glands of Egyptian geese (Alopochen aegyptiacus).</title>
        <authorList>
            <person name="Braun M.S."/>
            <person name="Wang E."/>
            <person name="Zimmermann S."/>
            <person name="Wink M."/>
        </authorList>
    </citation>
    <scope>NUCLEOTIDE SEQUENCE [LARGE SCALE GENOMIC DNA]</scope>
    <source>
        <strain evidence="10 11">647</strain>
    </source>
</reference>
<feature type="transmembrane region" description="Helical" evidence="9">
    <location>
        <begin position="326"/>
        <end position="348"/>
    </location>
</feature>
<keyword evidence="5 9" id="KW-1133">Transmembrane helix</keyword>
<evidence type="ECO:0008006" key="12">
    <source>
        <dbReference type="Google" id="ProtNLM"/>
    </source>
</evidence>
<evidence type="ECO:0000256" key="6">
    <source>
        <dbReference type="ARBA" id="ARBA00023136"/>
    </source>
</evidence>
<feature type="transmembrane region" description="Helical" evidence="9">
    <location>
        <begin position="271"/>
        <end position="289"/>
    </location>
</feature>
<feature type="transmembrane region" description="Helical" evidence="9">
    <location>
        <begin position="368"/>
        <end position="393"/>
    </location>
</feature>
<feature type="transmembrane region" description="Helical" evidence="9">
    <location>
        <begin position="153"/>
        <end position="176"/>
    </location>
</feature>
<dbReference type="EMBL" id="QHCV01000024">
    <property type="protein sequence ID" value="RAV32405.1"/>
    <property type="molecule type" value="Genomic_DNA"/>
</dbReference>
<evidence type="ECO:0000256" key="4">
    <source>
        <dbReference type="ARBA" id="ARBA00022692"/>
    </source>
</evidence>
<feature type="compositionally biased region" description="Basic and acidic residues" evidence="8">
    <location>
        <begin position="414"/>
        <end position="432"/>
    </location>
</feature>
<comment type="subcellular location">
    <subcellularLocation>
        <location evidence="1">Cell membrane</location>
        <topology evidence="1">Multi-pass membrane protein</topology>
    </subcellularLocation>
</comment>
<dbReference type="Pfam" id="PF09594">
    <property type="entry name" value="GT87"/>
    <property type="match status" value="1"/>
</dbReference>
<evidence type="ECO:0000313" key="11">
    <source>
        <dbReference type="Proteomes" id="UP000251577"/>
    </source>
</evidence>
<comment type="caution">
    <text evidence="10">The sequence shown here is derived from an EMBL/GenBank/DDBJ whole genome shotgun (WGS) entry which is preliminary data.</text>
</comment>
<dbReference type="GO" id="GO:0005886">
    <property type="term" value="C:plasma membrane"/>
    <property type="evidence" value="ECO:0007669"/>
    <property type="project" value="UniProtKB-SubCell"/>
</dbReference>
<feature type="compositionally biased region" description="Basic and acidic residues" evidence="8">
    <location>
        <begin position="450"/>
        <end position="465"/>
    </location>
</feature>
<comment type="similarity">
    <text evidence="7">Belongs to the glycosyltransferase 87 family.</text>
</comment>
<accession>A0A364V6X3</accession>
<protein>
    <recommendedName>
        <fullName evidence="12">DUF2029 domain-containing protein</fullName>
    </recommendedName>
</protein>
<keyword evidence="2" id="KW-1003">Cell membrane</keyword>
<evidence type="ECO:0000256" key="8">
    <source>
        <dbReference type="SAM" id="MobiDB-lite"/>
    </source>
</evidence>
<evidence type="ECO:0000256" key="2">
    <source>
        <dbReference type="ARBA" id="ARBA00022475"/>
    </source>
</evidence>
<evidence type="ECO:0000256" key="1">
    <source>
        <dbReference type="ARBA" id="ARBA00004651"/>
    </source>
</evidence>
<dbReference type="Proteomes" id="UP000251577">
    <property type="component" value="Unassembled WGS sequence"/>
</dbReference>
<evidence type="ECO:0000256" key="5">
    <source>
        <dbReference type="ARBA" id="ARBA00022989"/>
    </source>
</evidence>
<evidence type="ECO:0000256" key="9">
    <source>
        <dbReference type="SAM" id="Phobius"/>
    </source>
</evidence>
<keyword evidence="4 9" id="KW-0812">Transmembrane</keyword>
<keyword evidence="6 9" id="KW-0472">Membrane</keyword>
<evidence type="ECO:0000256" key="7">
    <source>
        <dbReference type="ARBA" id="ARBA00024033"/>
    </source>
</evidence>
<organism evidence="10 11">
    <name type="scientific">Corynebacterium heidelbergense</name>
    <dbReference type="NCBI Taxonomy" id="2055947"/>
    <lineage>
        <taxon>Bacteria</taxon>
        <taxon>Bacillati</taxon>
        <taxon>Actinomycetota</taxon>
        <taxon>Actinomycetes</taxon>
        <taxon>Mycobacteriales</taxon>
        <taxon>Corynebacteriaceae</taxon>
        <taxon>Corynebacterium</taxon>
    </lineage>
</organism>
<keyword evidence="11" id="KW-1185">Reference proteome</keyword>
<feature type="transmembrane region" description="Helical" evidence="9">
    <location>
        <begin position="104"/>
        <end position="122"/>
    </location>
</feature>
<dbReference type="AlphaFoldDB" id="A0A364V6X3"/>
<evidence type="ECO:0000313" key="10">
    <source>
        <dbReference type="EMBL" id="RAV32405.1"/>
    </source>
</evidence>
<name>A0A364V6X3_9CORY</name>